<dbReference type="EMBL" id="BAABCV010000002">
    <property type="protein sequence ID" value="GAA4087089.1"/>
    <property type="molecule type" value="Genomic_DNA"/>
</dbReference>
<gene>
    <name evidence="3" type="ORF">GCM10022392_05080</name>
</gene>
<protein>
    <recommendedName>
        <fullName evidence="5">Glycosyltransferase involved in cell wall biosynthesis</fullName>
    </recommendedName>
</protein>
<name>A0ABP7WE33_9SPHI</name>
<evidence type="ECO:0000313" key="3">
    <source>
        <dbReference type="EMBL" id="GAA4087089.1"/>
    </source>
</evidence>
<dbReference type="RefSeq" id="WP_345100866.1">
    <property type="nucleotide sequence ID" value="NZ_BAABCV010000002.1"/>
</dbReference>
<reference evidence="4" key="1">
    <citation type="journal article" date="2019" name="Int. J. Syst. Evol. Microbiol.">
        <title>The Global Catalogue of Microorganisms (GCM) 10K type strain sequencing project: providing services to taxonomists for standard genome sequencing and annotation.</title>
        <authorList>
            <consortium name="The Broad Institute Genomics Platform"/>
            <consortium name="The Broad Institute Genome Sequencing Center for Infectious Disease"/>
            <person name="Wu L."/>
            <person name="Ma J."/>
        </authorList>
    </citation>
    <scope>NUCLEOTIDE SEQUENCE [LARGE SCALE GENOMIC DNA]</scope>
    <source>
        <strain evidence="4">JCM 17085</strain>
    </source>
</reference>
<evidence type="ECO:0008006" key="5">
    <source>
        <dbReference type="Google" id="ProtNLM"/>
    </source>
</evidence>
<sequence>MKDAMLLIMTPNMSLEKWDANGQLTRELSLYKRLCAAANLKLIIFSYGRYDSGYCKGFQDITVLTMPTWIPSRWPFRLQNIIYHTVSPWLHRHTFARVRFVKTNQFDAAWLGLIIKLVHRIPLVIRMGYYHSHFKPVSRWRKLSERISFKLCDKIIVTSTQASAFIINKYRLQAEKVLCIPNGIDTELFKPIAIHHKYDIIFVGRLEPTKNIELLLNIIKSTKLKALIIGSGSLESQIKTFVEKDKLTWRPRIANNKLPLAYNQARIFVLLSKYEGNPKSLLEAMACGLPCIGTNVHGIRDCIINHHNGVLVEENSEDIATAITEILTNPKAAKHMGVRAREMVIANCDQQKNLARELTLYQDLLPSEVI</sequence>
<dbReference type="Proteomes" id="UP001500841">
    <property type="component" value="Unassembled WGS sequence"/>
</dbReference>
<dbReference type="CDD" id="cd03801">
    <property type="entry name" value="GT4_PimA-like"/>
    <property type="match status" value="1"/>
</dbReference>
<dbReference type="Gene3D" id="3.40.50.2000">
    <property type="entry name" value="Glycogen Phosphorylase B"/>
    <property type="match status" value="2"/>
</dbReference>
<dbReference type="InterPro" id="IPR001296">
    <property type="entry name" value="Glyco_trans_1"/>
</dbReference>
<dbReference type="Pfam" id="PF00534">
    <property type="entry name" value="Glycos_transf_1"/>
    <property type="match status" value="1"/>
</dbReference>
<accession>A0ABP7WE33</accession>
<evidence type="ECO:0000313" key="4">
    <source>
        <dbReference type="Proteomes" id="UP001500841"/>
    </source>
</evidence>
<dbReference type="InterPro" id="IPR028098">
    <property type="entry name" value="Glyco_trans_4-like_N"/>
</dbReference>
<dbReference type="Pfam" id="PF13439">
    <property type="entry name" value="Glyco_transf_4"/>
    <property type="match status" value="1"/>
</dbReference>
<feature type="domain" description="Glycosyl transferase family 1" evidence="1">
    <location>
        <begin position="190"/>
        <end position="342"/>
    </location>
</feature>
<keyword evidence="4" id="KW-1185">Reference proteome</keyword>
<evidence type="ECO:0000259" key="1">
    <source>
        <dbReference type="Pfam" id="PF00534"/>
    </source>
</evidence>
<dbReference type="PANTHER" id="PTHR45947">
    <property type="entry name" value="SULFOQUINOVOSYL TRANSFERASE SQD2"/>
    <property type="match status" value="1"/>
</dbReference>
<dbReference type="PANTHER" id="PTHR45947:SF3">
    <property type="entry name" value="SULFOQUINOVOSYL TRANSFERASE SQD2"/>
    <property type="match status" value="1"/>
</dbReference>
<dbReference type="SUPFAM" id="SSF53756">
    <property type="entry name" value="UDP-Glycosyltransferase/glycogen phosphorylase"/>
    <property type="match status" value="1"/>
</dbReference>
<proteinExistence type="predicted"/>
<organism evidence="3 4">
    <name type="scientific">Mucilaginibacter panaciglaebae</name>
    <dbReference type="NCBI Taxonomy" id="502331"/>
    <lineage>
        <taxon>Bacteria</taxon>
        <taxon>Pseudomonadati</taxon>
        <taxon>Bacteroidota</taxon>
        <taxon>Sphingobacteriia</taxon>
        <taxon>Sphingobacteriales</taxon>
        <taxon>Sphingobacteriaceae</taxon>
        <taxon>Mucilaginibacter</taxon>
    </lineage>
</organism>
<dbReference type="InterPro" id="IPR050194">
    <property type="entry name" value="Glycosyltransferase_grp1"/>
</dbReference>
<comment type="caution">
    <text evidence="3">The sequence shown here is derived from an EMBL/GenBank/DDBJ whole genome shotgun (WGS) entry which is preliminary data.</text>
</comment>
<feature type="domain" description="Glycosyltransferase subfamily 4-like N-terminal" evidence="2">
    <location>
        <begin position="66"/>
        <end position="187"/>
    </location>
</feature>
<evidence type="ECO:0000259" key="2">
    <source>
        <dbReference type="Pfam" id="PF13439"/>
    </source>
</evidence>